<keyword evidence="4" id="KW-1185">Reference proteome</keyword>
<dbReference type="InterPro" id="IPR051064">
    <property type="entry name" value="SEC14/CRAL-TRIO_domain"/>
</dbReference>
<name>A0A8R1HKJ6_CAEJA</name>
<evidence type="ECO:0008006" key="5">
    <source>
        <dbReference type="Google" id="ProtNLM"/>
    </source>
</evidence>
<dbReference type="SUPFAM" id="SSF101576">
    <property type="entry name" value="Supernatant protein factor (SPF), C-terminal domain"/>
    <property type="match status" value="1"/>
</dbReference>
<dbReference type="PROSITE" id="PS50191">
    <property type="entry name" value="CRAL_TRIO"/>
    <property type="match status" value="1"/>
</dbReference>
<dbReference type="Gene3D" id="2.60.120.680">
    <property type="entry name" value="GOLD domain"/>
    <property type="match status" value="1"/>
</dbReference>
<dbReference type="InterPro" id="IPR036598">
    <property type="entry name" value="GOLD_dom_sf"/>
</dbReference>
<dbReference type="SUPFAM" id="SSF52087">
    <property type="entry name" value="CRAL/TRIO domain"/>
    <property type="match status" value="1"/>
</dbReference>
<evidence type="ECO:0000259" key="1">
    <source>
        <dbReference type="PROSITE" id="PS50191"/>
    </source>
</evidence>
<dbReference type="SUPFAM" id="SSF46938">
    <property type="entry name" value="CRAL/TRIO N-terminal domain"/>
    <property type="match status" value="1"/>
</dbReference>
<dbReference type="InterPro" id="IPR036865">
    <property type="entry name" value="CRAL-TRIO_dom_sf"/>
</dbReference>
<evidence type="ECO:0000259" key="2">
    <source>
        <dbReference type="PROSITE" id="PS50866"/>
    </source>
</evidence>
<accession>A0A8R1HKJ6</accession>
<proteinExistence type="predicted"/>
<dbReference type="InterPro" id="IPR001251">
    <property type="entry name" value="CRAL-TRIO_dom"/>
</dbReference>
<protein>
    <recommendedName>
        <fullName evidence="5">CRAL-TRIO domain-containing protein</fullName>
    </recommendedName>
</protein>
<evidence type="ECO:0000313" key="3">
    <source>
        <dbReference type="EnsemblMetazoa" id="CJA04429.1"/>
    </source>
</evidence>
<dbReference type="GO" id="GO:0005737">
    <property type="term" value="C:cytoplasm"/>
    <property type="evidence" value="ECO:0007669"/>
    <property type="project" value="EnsemblMetazoa"/>
</dbReference>
<evidence type="ECO:0000313" key="4">
    <source>
        <dbReference type="Proteomes" id="UP000005237"/>
    </source>
</evidence>
<sequence>MVTENHYPLLSELTTHQKEKIAELRAKTKDILATYPEYDTDFSLLRWLMGWDYNIDVIVPKMRYAIETLVNLGMNKHQPETIEQINADIKNMSNVAEYFPGGIMGQSRTGDVVYLQAMAKAHPKSLVKAGATSQLYQLCISETEMSFKVIRKEEQKTGRKLGVIIIMDLDGFNTDLLYTPTLKVYMSLLTMLQGIFPDFARKIFIINCPMMMSAVYSVVSPVLSVQTREKVRFLDKEWKIHLIEEIGDENIFTHWGGSKKAEHPCGDIRMGGKVPETLWYNDTHKLEGDRTKVSVSARSKTEIKMIGETGKHFHWLWRVSSGDIDFSIEKDGRVVWPVFRCLTEFHPEIGSFKIEEAGEYKFIFDNSHGKIFGKDVKYKIVME</sequence>
<dbReference type="Pfam" id="PF00650">
    <property type="entry name" value="CRAL_TRIO"/>
    <property type="match status" value="1"/>
</dbReference>
<dbReference type="PROSITE" id="PS50866">
    <property type="entry name" value="GOLD"/>
    <property type="match status" value="1"/>
</dbReference>
<dbReference type="PANTHER" id="PTHR23324">
    <property type="entry name" value="SEC14 RELATED PROTEIN"/>
    <property type="match status" value="1"/>
</dbReference>
<dbReference type="Proteomes" id="UP000005237">
    <property type="component" value="Unassembled WGS sequence"/>
</dbReference>
<dbReference type="PANTHER" id="PTHR23324:SF7">
    <property type="entry name" value="CRAL-TRIO DOMAIN-CONTAINING PROTEIN"/>
    <property type="match status" value="1"/>
</dbReference>
<reference evidence="4" key="1">
    <citation type="submission" date="2010-08" db="EMBL/GenBank/DDBJ databases">
        <authorList>
            <consortium name="Caenorhabditis japonica Sequencing Consortium"/>
            <person name="Wilson R.K."/>
        </authorList>
    </citation>
    <scope>NUCLEOTIDE SEQUENCE [LARGE SCALE GENOMIC DNA]</scope>
    <source>
        <strain evidence="4">DF5081</strain>
    </source>
</reference>
<dbReference type="CDD" id="cd00170">
    <property type="entry name" value="SEC14"/>
    <property type="match status" value="1"/>
</dbReference>
<feature type="domain" description="GOLD" evidence="2">
    <location>
        <begin position="276"/>
        <end position="382"/>
    </location>
</feature>
<dbReference type="SMART" id="SM00516">
    <property type="entry name" value="SEC14"/>
    <property type="match status" value="1"/>
</dbReference>
<reference evidence="3" key="2">
    <citation type="submission" date="2022-06" db="UniProtKB">
        <authorList>
            <consortium name="EnsemblMetazoa"/>
        </authorList>
    </citation>
    <scope>IDENTIFICATION</scope>
    <source>
        <strain evidence="3">DF5081</strain>
    </source>
</reference>
<feature type="domain" description="CRAL-TRIO" evidence="1">
    <location>
        <begin position="91"/>
        <end position="263"/>
    </location>
</feature>
<dbReference type="InterPro" id="IPR009038">
    <property type="entry name" value="GOLD_dom"/>
</dbReference>
<dbReference type="InterPro" id="IPR036273">
    <property type="entry name" value="CRAL/TRIO_N_dom_sf"/>
</dbReference>
<organism evidence="3 4">
    <name type="scientific">Caenorhabditis japonica</name>
    <dbReference type="NCBI Taxonomy" id="281687"/>
    <lineage>
        <taxon>Eukaryota</taxon>
        <taxon>Metazoa</taxon>
        <taxon>Ecdysozoa</taxon>
        <taxon>Nematoda</taxon>
        <taxon>Chromadorea</taxon>
        <taxon>Rhabditida</taxon>
        <taxon>Rhabditina</taxon>
        <taxon>Rhabditomorpha</taxon>
        <taxon>Rhabditoidea</taxon>
        <taxon>Rhabditidae</taxon>
        <taxon>Peloderinae</taxon>
        <taxon>Caenorhabditis</taxon>
    </lineage>
</organism>
<dbReference type="Gene3D" id="3.40.525.10">
    <property type="entry name" value="CRAL-TRIO lipid binding domain"/>
    <property type="match status" value="1"/>
</dbReference>
<dbReference type="EnsemblMetazoa" id="CJA04429.1">
    <property type="protein sequence ID" value="CJA04429.1"/>
    <property type="gene ID" value="WBGene00123634"/>
</dbReference>
<dbReference type="AlphaFoldDB" id="A0A8R1HKJ6"/>